<feature type="non-terminal residue" evidence="1">
    <location>
        <position position="72"/>
    </location>
</feature>
<accession>A0A8J9UMA0</accession>
<proteinExistence type="predicted"/>
<dbReference type="Gene3D" id="3.30.60.30">
    <property type="match status" value="1"/>
</dbReference>
<dbReference type="EMBL" id="OV170223">
    <property type="protein sequence ID" value="CAH0722916.1"/>
    <property type="molecule type" value="Genomic_DNA"/>
</dbReference>
<sequence length="72" mass="8308">MVAGGYGFGRDRLVQGRDEVACANVCQDLPDDDYQPVCMMFSRYKRGYQFFVNLCHARRAICKNNLSEFTPY</sequence>
<organism evidence="1 2">
    <name type="scientific">Brenthis ino</name>
    <name type="common">lesser marbled fritillary</name>
    <dbReference type="NCBI Taxonomy" id="405034"/>
    <lineage>
        <taxon>Eukaryota</taxon>
        <taxon>Metazoa</taxon>
        <taxon>Ecdysozoa</taxon>
        <taxon>Arthropoda</taxon>
        <taxon>Hexapoda</taxon>
        <taxon>Insecta</taxon>
        <taxon>Pterygota</taxon>
        <taxon>Neoptera</taxon>
        <taxon>Endopterygota</taxon>
        <taxon>Lepidoptera</taxon>
        <taxon>Glossata</taxon>
        <taxon>Ditrysia</taxon>
        <taxon>Papilionoidea</taxon>
        <taxon>Nymphalidae</taxon>
        <taxon>Heliconiinae</taxon>
        <taxon>Argynnini</taxon>
        <taxon>Brenthis</taxon>
    </lineage>
</organism>
<gene>
    <name evidence="1" type="ORF">BINO364_LOCUS8802</name>
</gene>
<evidence type="ECO:0000313" key="2">
    <source>
        <dbReference type="Proteomes" id="UP000838878"/>
    </source>
</evidence>
<name>A0A8J9UMA0_9NEOP</name>
<keyword evidence="2" id="KW-1185">Reference proteome</keyword>
<evidence type="ECO:0000313" key="1">
    <source>
        <dbReference type="EMBL" id="CAH0722916.1"/>
    </source>
</evidence>
<reference evidence="1" key="1">
    <citation type="submission" date="2021-12" db="EMBL/GenBank/DDBJ databases">
        <authorList>
            <person name="Martin H S."/>
        </authorList>
    </citation>
    <scope>NUCLEOTIDE SEQUENCE</scope>
</reference>
<dbReference type="AlphaFoldDB" id="A0A8J9UMA0"/>
<dbReference type="Proteomes" id="UP000838878">
    <property type="component" value="Chromosome 3"/>
</dbReference>
<dbReference type="OrthoDB" id="7258858at2759"/>
<protein>
    <submittedName>
        <fullName evidence="1">Uncharacterized protein</fullName>
    </submittedName>
</protein>